<evidence type="ECO:0000256" key="3">
    <source>
        <dbReference type="ARBA" id="ARBA00022475"/>
    </source>
</evidence>
<keyword evidence="4 8" id="KW-0812">Transmembrane</keyword>
<keyword evidence="10" id="KW-1185">Reference proteome</keyword>
<organism evidence="9 10">
    <name type="scientific">Prorocentrum cordatum</name>
    <dbReference type="NCBI Taxonomy" id="2364126"/>
    <lineage>
        <taxon>Eukaryota</taxon>
        <taxon>Sar</taxon>
        <taxon>Alveolata</taxon>
        <taxon>Dinophyceae</taxon>
        <taxon>Prorocentrales</taxon>
        <taxon>Prorocentraceae</taxon>
        <taxon>Prorocentrum</taxon>
    </lineage>
</organism>
<evidence type="ECO:0000256" key="5">
    <source>
        <dbReference type="ARBA" id="ARBA00022989"/>
    </source>
</evidence>
<sequence>RLMENEDLFAAIDEVVSRRILYDAAEPKEEIHHQADNNWLSSLCAYQGRVKVASSPTWWVIVIYNLILFLALEWHGDELQERDPTGFVMHARGLSFTPLRLMSVGLMFLLVFRTQSAYNKWLVARNSWGKMTVACRDIASNVSNYCHDLDAVTVVCRYLILYVISIRSWLRQRELSAKLIGRLVTPRLLEMLANARDESTGAVAISQHRRRIVDDDSLGWQFKSVAYPLVMIESLRAILQFLCEHKTIAPFQGSLEASLRVMVQCLCEMEAVQDTELPLSYIIHIRTTIAVFFLVTPFFLTEDSGWFGLAFIPDYRFLLHAPWPGEFGRGFVEPVRARQQRPSD</sequence>
<evidence type="ECO:0008006" key="11">
    <source>
        <dbReference type="Google" id="ProtNLM"/>
    </source>
</evidence>
<comment type="caution">
    <text evidence="9">The sequence shown here is derived from an EMBL/GenBank/DDBJ whole genome shotgun (WGS) entry which is preliminary data.</text>
</comment>
<keyword evidence="5 8" id="KW-1133">Transmembrane helix</keyword>
<proteinExistence type="predicted"/>
<evidence type="ECO:0000256" key="2">
    <source>
        <dbReference type="ARBA" id="ARBA00022448"/>
    </source>
</evidence>
<dbReference type="Proteomes" id="UP001189429">
    <property type="component" value="Unassembled WGS sequence"/>
</dbReference>
<feature type="transmembrane region" description="Helical" evidence="8">
    <location>
        <begin position="56"/>
        <end position="72"/>
    </location>
</feature>
<dbReference type="EMBL" id="CAUYUJ010002793">
    <property type="protein sequence ID" value="CAK0802417.1"/>
    <property type="molecule type" value="Genomic_DNA"/>
</dbReference>
<evidence type="ECO:0000256" key="6">
    <source>
        <dbReference type="ARBA" id="ARBA00023065"/>
    </source>
</evidence>
<feature type="non-terminal residue" evidence="9">
    <location>
        <position position="1"/>
    </location>
</feature>
<accession>A0ABN9QFQ8</accession>
<protein>
    <recommendedName>
        <fullName evidence="11">Bestrophin homolog</fullName>
    </recommendedName>
</protein>
<dbReference type="PANTHER" id="PTHR33281:SF19">
    <property type="entry name" value="VOLTAGE-DEPENDENT ANION CHANNEL-FORMING PROTEIN YNEE"/>
    <property type="match status" value="1"/>
</dbReference>
<gene>
    <name evidence="9" type="ORF">PCOR1329_LOCUS9944</name>
</gene>
<dbReference type="InterPro" id="IPR044669">
    <property type="entry name" value="YneE/VCCN1/2-like"/>
</dbReference>
<comment type="subcellular location">
    <subcellularLocation>
        <location evidence="1">Cell membrane</location>
        <topology evidence="1">Multi-pass membrane protein</topology>
    </subcellularLocation>
</comment>
<name>A0ABN9QFQ8_9DINO</name>
<evidence type="ECO:0000313" key="10">
    <source>
        <dbReference type="Proteomes" id="UP001189429"/>
    </source>
</evidence>
<reference evidence="9" key="1">
    <citation type="submission" date="2023-10" db="EMBL/GenBank/DDBJ databases">
        <authorList>
            <person name="Chen Y."/>
            <person name="Shah S."/>
            <person name="Dougan E. K."/>
            <person name="Thang M."/>
            <person name="Chan C."/>
        </authorList>
    </citation>
    <scope>NUCLEOTIDE SEQUENCE [LARGE SCALE GENOMIC DNA]</scope>
</reference>
<evidence type="ECO:0000256" key="1">
    <source>
        <dbReference type="ARBA" id="ARBA00004651"/>
    </source>
</evidence>
<evidence type="ECO:0000256" key="4">
    <source>
        <dbReference type="ARBA" id="ARBA00022692"/>
    </source>
</evidence>
<keyword evidence="6" id="KW-0406">Ion transport</keyword>
<evidence type="ECO:0000256" key="7">
    <source>
        <dbReference type="ARBA" id="ARBA00023136"/>
    </source>
</evidence>
<keyword evidence="3" id="KW-1003">Cell membrane</keyword>
<dbReference type="Pfam" id="PF25539">
    <property type="entry name" value="Bestrophin_2"/>
    <property type="match status" value="1"/>
</dbReference>
<keyword evidence="7 8" id="KW-0472">Membrane</keyword>
<feature type="transmembrane region" description="Helical" evidence="8">
    <location>
        <begin position="93"/>
        <end position="112"/>
    </location>
</feature>
<keyword evidence="2" id="KW-0813">Transport</keyword>
<evidence type="ECO:0000313" key="9">
    <source>
        <dbReference type="EMBL" id="CAK0802417.1"/>
    </source>
</evidence>
<evidence type="ECO:0000256" key="8">
    <source>
        <dbReference type="SAM" id="Phobius"/>
    </source>
</evidence>
<dbReference type="PANTHER" id="PTHR33281">
    <property type="entry name" value="UPF0187 PROTEIN YNEE"/>
    <property type="match status" value="1"/>
</dbReference>